<evidence type="ECO:0000313" key="3">
    <source>
        <dbReference type="Proteomes" id="UP000235703"/>
    </source>
</evidence>
<accession>A0A2N6PIU2</accession>
<organism evidence="2 3">
    <name type="scientific">Brevibacterium luteolum</name>
    <dbReference type="NCBI Taxonomy" id="199591"/>
    <lineage>
        <taxon>Bacteria</taxon>
        <taxon>Bacillati</taxon>
        <taxon>Actinomycetota</taxon>
        <taxon>Actinomycetes</taxon>
        <taxon>Micrococcales</taxon>
        <taxon>Brevibacteriaceae</taxon>
        <taxon>Brevibacterium</taxon>
    </lineage>
</organism>
<feature type="domain" description="AAA+ ATPase" evidence="1">
    <location>
        <begin position="39"/>
        <end position="177"/>
    </location>
</feature>
<protein>
    <submittedName>
        <fullName evidence="2">DNA polymerase III subunit delta</fullName>
    </submittedName>
</protein>
<dbReference type="OrthoDB" id="9809531at2"/>
<proteinExistence type="predicted"/>
<gene>
    <name evidence="2" type="ORF">CJ198_04575</name>
</gene>
<dbReference type="GO" id="GO:0006261">
    <property type="term" value="P:DNA-templated DNA replication"/>
    <property type="evidence" value="ECO:0007669"/>
    <property type="project" value="TreeGrafter"/>
</dbReference>
<dbReference type="PANTHER" id="PTHR11669:SF8">
    <property type="entry name" value="DNA POLYMERASE III SUBUNIT DELTA"/>
    <property type="match status" value="1"/>
</dbReference>
<dbReference type="EMBL" id="PNFZ01000002">
    <property type="protein sequence ID" value="PMB98608.1"/>
    <property type="molecule type" value="Genomic_DNA"/>
</dbReference>
<name>A0A2N6PIU2_9MICO</name>
<reference evidence="2 3" key="1">
    <citation type="submission" date="2017-09" db="EMBL/GenBank/DDBJ databases">
        <title>Bacterial strain isolated from the female urinary microbiota.</title>
        <authorList>
            <person name="Thomas-White K."/>
            <person name="Kumar N."/>
            <person name="Forster S."/>
            <person name="Putonti C."/>
            <person name="Lawley T."/>
            <person name="Wolfe A.J."/>
        </authorList>
    </citation>
    <scope>NUCLEOTIDE SEQUENCE [LARGE SCALE GENOMIC DNA]</scope>
    <source>
        <strain evidence="2 3">UMB0680</strain>
    </source>
</reference>
<dbReference type="Gene3D" id="3.40.50.300">
    <property type="entry name" value="P-loop containing nucleotide triphosphate hydrolases"/>
    <property type="match status" value="1"/>
</dbReference>
<dbReference type="InterPro" id="IPR050238">
    <property type="entry name" value="DNA_Rep/Repair_Clamp_Loader"/>
</dbReference>
<dbReference type="SMART" id="SM00382">
    <property type="entry name" value="AAA"/>
    <property type="match status" value="1"/>
</dbReference>
<dbReference type="RefSeq" id="WP_102161233.1">
    <property type="nucleotide sequence ID" value="NZ_PNFZ01000002.1"/>
</dbReference>
<evidence type="ECO:0000313" key="2">
    <source>
        <dbReference type="EMBL" id="PMB98608.1"/>
    </source>
</evidence>
<dbReference type="InterPro" id="IPR027417">
    <property type="entry name" value="P-loop_NTPase"/>
</dbReference>
<dbReference type="PANTHER" id="PTHR11669">
    <property type="entry name" value="REPLICATION FACTOR C / DNA POLYMERASE III GAMMA-TAU SUBUNIT"/>
    <property type="match status" value="1"/>
</dbReference>
<dbReference type="SUPFAM" id="SSF52540">
    <property type="entry name" value="P-loop containing nucleoside triphosphate hydrolases"/>
    <property type="match status" value="1"/>
</dbReference>
<dbReference type="NCBIfam" id="NF005926">
    <property type="entry name" value="PRK07940.1"/>
    <property type="match status" value="1"/>
</dbReference>
<comment type="caution">
    <text evidence="2">The sequence shown here is derived from an EMBL/GenBank/DDBJ whole genome shotgun (WGS) entry which is preliminary data.</text>
</comment>
<dbReference type="Pfam" id="PF13177">
    <property type="entry name" value="DNA_pol3_delta2"/>
    <property type="match status" value="1"/>
</dbReference>
<sequence>MTGVWSELVGQDAAIEQLRRAAHAAGRIAAGDTSGAASMTHAWLITGPPGSGRSNAARAFAAALFSPSHGDELDSESHRALAGTHESMTVMSTQKSLISIDEVRDLVSQAHSAPVNAPWRVMIIEDADRMAERTSNVLLKAIEEPPPATVWILCAPSTQDVLTTIRSRCRNVNLRIPPTEAIAELLITRDGVDPDKAAWAAAAAQNHIGRAKRFALNEAAAAERQRTLDIPSRLTSLGTTVRLAGRVVDSAAERAKERTAERNAAEREELLTTLGVEPGKAPPPAVRAQVRRLEEEQKRKNVRARNDEIDSMFLELLSLYRDVLLCQLGLSDGWINKGEDERIRALAEGSTATSTLRRIDILTQARQRLATNMAPLLIVEAAFIGLVNPWLLDE</sequence>
<keyword evidence="3" id="KW-1185">Reference proteome</keyword>
<dbReference type="AlphaFoldDB" id="A0A2N6PIU2"/>
<dbReference type="InterPro" id="IPR003593">
    <property type="entry name" value="AAA+_ATPase"/>
</dbReference>
<evidence type="ECO:0000259" key="1">
    <source>
        <dbReference type="SMART" id="SM00382"/>
    </source>
</evidence>
<dbReference type="Proteomes" id="UP000235703">
    <property type="component" value="Unassembled WGS sequence"/>
</dbReference>